<dbReference type="AlphaFoldDB" id="A0A7R7EKL2"/>
<keyword evidence="2" id="KW-1185">Reference proteome</keyword>
<dbReference type="EMBL" id="AP024169">
    <property type="protein sequence ID" value="BCN30492.1"/>
    <property type="molecule type" value="Genomic_DNA"/>
</dbReference>
<evidence type="ECO:0000313" key="2">
    <source>
        <dbReference type="Proteomes" id="UP000595897"/>
    </source>
</evidence>
<accession>A0A7R7EKL2</accession>
<dbReference type="Proteomes" id="UP000595897">
    <property type="component" value="Chromosome"/>
</dbReference>
<proteinExistence type="predicted"/>
<dbReference type="RefSeq" id="WP_271715706.1">
    <property type="nucleotide sequence ID" value="NZ_AP024169.1"/>
</dbReference>
<dbReference type="KEGG" id="ahb:bsdtb5_17870"/>
<gene>
    <name evidence="1" type="ORF">bsdtb5_17870</name>
</gene>
<evidence type="ECO:0000313" key="1">
    <source>
        <dbReference type="EMBL" id="BCN30492.1"/>
    </source>
</evidence>
<name>A0A7R7EKL2_9FIRM</name>
<sequence>MEENNFGKLKMGEIVKSITGELFVVWDYSEKKGSFALISYNEIKKMKIFMKEYLEDNCRWCSMADFLRNYKETDARVTIENIYRFRE</sequence>
<organism evidence="1 2">
    <name type="scientific">Anaeromicropila herbilytica</name>
    <dbReference type="NCBI Taxonomy" id="2785025"/>
    <lineage>
        <taxon>Bacteria</taxon>
        <taxon>Bacillati</taxon>
        <taxon>Bacillota</taxon>
        <taxon>Clostridia</taxon>
        <taxon>Lachnospirales</taxon>
        <taxon>Lachnospiraceae</taxon>
        <taxon>Anaeromicropila</taxon>
    </lineage>
</organism>
<reference evidence="1 2" key="1">
    <citation type="submission" date="2020-11" db="EMBL/GenBank/DDBJ databases">
        <title>Draft genome sequencing of a Lachnospiraceae strain isolated from anoxic soil subjected to BSD treatment.</title>
        <authorList>
            <person name="Uek A."/>
            <person name="Tonouchi A."/>
        </authorList>
    </citation>
    <scope>NUCLEOTIDE SEQUENCE [LARGE SCALE GENOMIC DNA]</scope>
    <source>
        <strain evidence="1 2">TB5</strain>
    </source>
</reference>
<protein>
    <submittedName>
        <fullName evidence="1">Uncharacterized protein</fullName>
    </submittedName>
</protein>